<evidence type="ECO:0000256" key="2">
    <source>
        <dbReference type="ARBA" id="ARBA00022475"/>
    </source>
</evidence>
<feature type="transmembrane region" description="Helical" evidence="6">
    <location>
        <begin position="67"/>
        <end position="87"/>
    </location>
</feature>
<gene>
    <name evidence="7" type="ORF">ACFFQ6_28375</name>
</gene>
<dbReference type="PANTHER" id="PTHR30482:SF10">
    <property type="entry name" value="HIGH-AFFINITY BRANCHED-CHAIN AMINO ACID TRANSPORT PROTEIN BRAE"/>
    <property type="match status" value="1"/>
</dbReference>
<evidence type="ECO:0000256" key="6">
    <source>
        <dbReference type="SAM" id="Phobius"/>
    </source>
</evidence>
<feature type="transmembrane region" description="Helical" evidence="6">
    <location>
        <begin position="295"/>
        <end position="313"/>
    </location>
</feature>
<feature type="transmembrane region" description="Helical" evidence="6">
    <location>
        <begin position="43"/>
        <end position="60"/>
    </location>
</feature>
<evidence type="ECO:0000256" key="3">
    <source>
        <dbReference type="ARBA" id="ARBA00022692"/>
    </source>
</evidence>
<sequence length="377" mass="39509">MAFPITVHEGTAAHRGLTLGRIILVLVVILALPYVVAPYRLDQITGALILAIAAVGLNLLSGFGGQISLGHAAFFGFGAYTTGILVTDYGWSAPLAFVMGMLVCFIVGVLVGLPALRLKGMYLALVTLAIGVIFPSLVRRFESLTGGSAGLFGIKFEAPDIAYFSGRSGQVIWLYYVAVVALLLACLAVWNIMRGRTGRAIVALRDNESAAIVMGVDRTVVRTVLFGISAAIAGLAGGIFAVDTGILTPDSFSLLFTIYLLVAMVLGGRASYWGPIIGGFAIYFLPLWTGEITEGPAAGVVFGVLIIVMVFTLRDGVIGGLKRLGARFLVVEPSQPASSVDLGENGRMGDAGVFDPEELLAASEEMSGSTSPVTDRV</sequence>
<feature type="transmembrane region" description="Helical" evidence="6">
    <location>
        <begin position="220"/>
        <end position="240"/>
    </location>
</feature>
<evidence type="ECO:0000313" key="7">
    <source>
        <dbReference type="EMBL" id="MFB9783624.1"/>
    </source>
</evidence>
<feature type="transmembrane region" description="Helical" evidence="6">
    <location>
        <begin position="272"/>
        <end position="289"/>
    </location>
</feature>
<keyword evidence="2" id="KW-1003">Cell membrane</keyword>
<dbReference type="InterPro" id="IPR001851">
    <property type="entry name" value="ABC_transp_permease"/>
</dbReference>
<evidence type="ECO:0000256" key="5">
    <source>
        <dbReference type="ARBA" id="ARBA00023136"/>
    </source>
</evidence>
<accession>A0ABV5XMG7</accession>
<evidence type="ECO:0000256" key="4">
    <source>
        <dbReference type="ARBA" id="ARBA00022989"/>
    </source>
</evidence>
<keyword evidence="5 6" id="KW-0472">Membrane</keyword>
<feature type="transmembrane region" description="Helical" evidence="6">
    <location>
        <begin position="246"/>
        <end position="265"/>
    </location>
</feature>
<proteinExistence type="predicted"/>
<comment type="subcellular location">
    <subcellularLocation>
        <location evidence="1">Cell membrane</location>
        <topology evidence="1">Multi-pass membrane protein</topology>
    </subcellularLocation>
</comment>
<evidence type="ECO:0000256" key="1">
    <source>
        <dbReference type="ARBA" id="ARBA00004651"/>
    </source>
</evidence>
<comment type="caution">
    <text evidence="7">The sequence shown here is derived from an EMBL/GenBank/DDBJ whole genome shotgun (WGS) entry which is preliminary data.</text>
</comment>
<organism evidence="7 8">
    <name type="scientific">Rhodococcus baikonurensis</name>
    <dbReference type="NCBI Taxonomy" id="172041"/>
    <lineage>
        <taxon>Bacteria</taxon>
        <taxon>Bacillati</taxon>
        <taxon>Actinomycetota</taxon>
        <taxon>Actinomycetes</taxon>
        <taxon>Mycobacteriales</taxon>
        <taxon>Nocardiaceae</taxon>
        <taxon>Rhodococcus</taxon>
        <taxon>Rhodococcus erythropolis group</taxon>
    </lineage>
</organism>
<feature type="transmembrane region" description="Helical" evidence="6">
    <location>
        <begin position="120"/>
        <end position="138"/>
    </location>
</feature>
<dbReference type="InterPro" id="IPR043428">
    <property type="entry name" value="LivM-like"/>
</dbReference>
<keyword evidence="8" id="KW-1185">Reference proteome</keyword>
<feature type="transmembrane region" description="Helical" evidence="6">
    <location>
        <begin position="93"/>
        <end position="113"/>
    </location>
</feature>
<feature type="transmembrane region" description="Helical" evidence="6">
    <location>
        <begin position="18"/>
        <end position="37"/>
    </location>
</feature>
<dbReference type="Proteomes" id="UP001589587">
    <property type="component" value="Unassembled WGS sequence"/>
</dbReference>
<evidence type="ECO:0000313" key="8">
    <source>
        <dbReference type="Proteomes" id="UP001589587"/>
    </source>
</evidence>
<feature type="transmembrane region" description="Helical" evidence="6">
    <location>
        <begin position="173"/>
        <end position="193"/>
    </location>
</feature>
<protein>
    <submittedName>
        <fullName evidence="7">Branched-chain amino acid ABC transporter permease</fullName>
    </submittedName>
</protein>
<dbReference type="CDD" id="cd06581">
    <property type="entry name" value="TM_PBP1_LivM_like"/>
    <property type="match status" value="1"/>
</dbReference>
<keyword evidence="4 6" id="KW-1133">Transmembrane helix</keyword>
<reference evidence="7 8" key="1">
    <citation type="submission" date="2024-09" db="EMBL/GenBank/DDBJ databases">
        <authorList>
            <person name="Sun Q."/>
            <person name="Mori K."/>
        </authorList>
    </citation>
    <scope>NUCLEOTIDE SEQUENCE [LARGE SCALE GENOMIC DNA]</scope>
    <source>
        <strain evidence="7 8">JCM 11411</strain>
    </source>
</reference>
<dbReference type="PANTHER" id="PTHR30482">
    <property type="entry name" value="HIGH-AFFINITY BRANCHED-CHAIN AMINO ACID TRANSPORT SYSTEM PERMEASE"/>
    <property type="match status" value="1"/>
</dbReference>
<dbReference type="Pfam" id="PF02653">
    <property type="entry name" value="BPD_transp_2"/>
    <property type="match status" value="1"/>
</dbReference>
<keyword evidence="3 6" id="KW-0812">Transmembrane</keyword>
<dbReference type="EMBL" id="JBHMAS010000071">
    <property type="protein sequence ID" value="MFB9783624.1"/>
    <property type="molecule type" value="Genomic_DNA"/>
</dbReference>
<dbReference type="RefSeq" id="WP_378376276.1">
    <property type="nucleotide sequence ID" value="NZ_JBHMAS010000071.1"/>
</dbReference>
<name>A0ABV5XMG7_9NOCA</name>